<keyword evidence="6" id="KW-0539">Nucleus</keyword>
<feature type="compositionally biased region" description="Basic and acidic residues" evidence="7">
    <location>
        <begin position="251"/>
        <end position="260"/>
    </location>
</feature>
<proteinExistence type="inferred from homology"/>
<feature type="region of interest" description="Disordered" evidence="7">
    <location>
        <begin position="228"/>
        <end position="266"/>
    </location>
</feature>
<evidence type="ECO:0000313" key="9">
    <source>
        <dbReference type="EMBL" id="CAK1545685.1"/>
    </source>
</evidence>
<feature type="compositionally biased region" description="Low complexity" evidence="7">
    <location>
        <begin position="436"/>
        <end position="447"/>
    </location>
</feature>
<dbReference type="Gene3D" id="3.30.420.10">
    <property type="entry name" value="Ribonuclease H-like superfamily/Ribonuclease H"/>
    <property type="match status" value="1"/>
</dbReference>
<accession>A0AAV1J8K0</accession>
<feature type="compositionally biased region" description="Basic and acidic residues" evidence="7">
    <location>
        <begin position="282"/>
        <end position="294"/>
    </location>
</feature>
<feature type="compositionally biased region" description="Basic residues" evidence="7">
    <location>
        <begin position="408"/>
        <end position="418"/>
    </location>
</feature>
<feature type="compositionally biased region" description="Polar residues" evidence="7">
    <location>
        <begin position="61"/>
        <end position="84"/>
    </location>
</feature>
<gene>
    <name evidence="9" type="ORF">LNINA_LOCUS5309</name>
</gene>
<dbReference type="SUPFAM" id="SSF53098">
    <property type="entry name" value="Ribonuclease H-like"/>
    <property type="match status" value="1"/>
</dbReference>
<keyword evidence="5" id="KW-0269">Exonuclease</keyword>
<organism evidence="9 10">
    <name type="scientific">Leptosia nina</name>
    <dbReference type="NCBI Taxonomy" id="320188"/>
    <lineage>
        <taxon>Eukaryota</taxon>
        <taxon>Metazoa</taxon>
        <taxon>Ecdysozoa</taxon>
        <taxon>Arthropoda</taxon>
        <taxon>Hexapoda</taxon>
        <taxon>Insecta</taxon>
        <taxon>Pterygota</taxon>
        <taxon>Neoptera</taxon>
        <taxon>Endopterygota</taxon>
        <taxon>Lepidoptera</taxon>
        <taxon>Glossata</taxon>
        <taxon>Ditrysia</taxon>
        <taxon>Papilionoidea</taxon>
        <taxon>Pieridae</taxon>
        <taxon>Pierinae</taxon>
        <taxon>Leptosia</taxon>
    </lineage>
</organism>
<dbReference type="InterPro" id="IPR036397">
    <property type="entry name" value="RNaseH_sf"/>
</dbReference>
<dbReference type="FunFam" id="3.30.420.10:FF:000019">
    <property type="entry name" value="RNA exonuclease NEF-sp"/>
    <property type="match status" value="1"/>
</dbReference>
<dbReference type="CDD" id="cd06145">
    <property type="entry name" value="REX1_like"/>
    <property type="match status" value="1"/>
</dbReference>
<dbReference type="Pfam" id="PF15870">
    <property type="entry name" value="EloA-BP1"/>
    <property type="match status" value="1"/>
</dbReference>
<feature type="region of interest" description="Disordered" evidence="7">
    <location>
        <begin position="282"/>
        <end position="466"/>
    </location>
</feature>
<dbReference type="PANTHER" id="PTHR12801">
    <property type="entry name" value="RNA EXONUCLEASE REXO1 / RECO3 FAMILY MEMBER-RELATED"/>
    <property type="match status" value="1"/>
</dbReference>
<dbReference type="InterPro" id="IPR012337">
    <property type="entry name" value="RNaseH-like_sf"/>
</dbReference>
<feature type="compositionally biased region" description="Basic and acidic residues" evidence="7">
    <location>
        <begin position="389"/>
        <end position="407"/>
    </location>
</feature>
<evidence type="ECO:0000256" key="5">
    <source>
        <dbReference type="ARBA" id="ARBA00022839"/>
    </source>
</evidence>
<dbReference type="SMART" id="SM00479">
    <property type="entry name" value="EXOIII"/>
    <property type="match status" value="1"/>
</dbReference>
<evidence type="ECO:0000256" key="6">
    <source>
        <dbReference type="ARBA" id="ARBA00023242"/>
    </source>
</evidence>
<dbReference type="AlphaFoldDB" id="A0AAV1J8K0"/>
<dbReference type="GO" id="GO:0003676">
    <property type="term" value="F:nucleic acid binding"/>
    <property type="evidence" value="ECO:0007669"/>
    <property type="project" value="InterPro"/>
</dbReference>
<dbReference type="GO" id="GO:0004527">
    <property type="term" value="F:exonuclease activity"/>
    <property type="evidence" value="ECO:0007669"/>
    <property type="project" value="UniProtKB-KW"/>
</dbReference>
<comment type="similarity">
    <text evidence="2">Belongs to the REXO1/REXO3 family.</text>
</comment>
<feature type="compositionally biased region" description="Basic and acidic residues" evidence="7">
    <location>
        <begin position="366"/>
        <end position="380"/>
    </location>
</feature>
<evidence type="ECO:0000256" key="3">
    <source>
        <dbReference type="ARBA" id="ARBA00022722"/>
    </source>
</evidence>
<feature type="compositionally biased region" description="Basic and acidic residues" evidence="7">
    <location>
        <begin position="301"/>
        <end position="334"/>
    </location>
</feature>
<dbReference type="InterPro" id="IPR047021">
    <property type="entry name" value="REXO1/3/4-like"/>
</dbReference>
<evidence type="ECO:0000313" key="10">
    <source>
        <dbReference type="Proteomes" id="UP001497472"/>
    </source>
</evidence>
<feature type="compositionally biased region" description="Acidic residues" evidence="7">
    <location>
        <begin position="448"/>
        <end position="466"/>
    </location>
</feature>
<evidence type="ECO:0000256" key="4">
    <source>
        <dbReference type="ARBA" id="ARBA00022801"/>
    </source>
</evidence>
<dbReference type="Proteomes" id="UP001497472">
    <property type="component" value="Unassembled WGS sequence"/>
</dbReference>
<comment type="caution">
    <text evidence="9">The sequence shown here is derived from an EMBL/GenBank/DDBJ whole genome shotgun (WGS) entry which is preliminary data.</text>
</comment>
<dbReference type="InterPro" id="IPR013520">
    <property type="entry name" value="Ribonucl_H"/>
</dbReference>
<evidence type="ECO:0000256" key="7">
    <source>
        <dbReference type="SAM" id="MobiDB-lite"/>
    </source>
</evidence>
<dbReference type="InterPro" id="IPR031736">
    <property type="entry name" value="REXO1-like_dom"/>
</dbReference>
<evidence type="ECO:0000259" key="8">
    <source>
        <dbReference type="SMART" id="SM00479"/>
    </source>
</evidence>
<sequence length="1058" mass="119718">MLPSTGYFNGINCPFYDTGLCDRPYCHFRHVKKELNGDSIETGEILQKLVSAAVQKVLRQNEATEVPSTSQSAPQNGPNNTQVGSMPLKVTYSPTPIAELNKINSETIVDEVVKRRHIPVPYTPRKPATTPIKRPIDTNGSKLYVAPILQYTPGAESTQQDPYTPKGAIESNEKYLPGTEAKVQEYLPSEEQELQNSTKHNYIPSDKYTSESKIIEYKPTNVAKKNDIHSVKYRPTPKSLVPCFSSDEEEPQTKKPKVAENLDNFDDLGPEFDILDQILDEENKTDDIKNKEVQKNSSRNNKKELKTKTDSNENEKVKKNPKHNEIKKPKESHSKSSHKKSHAFKSIGDKDESRKSHSSSRSSKSKSSEKHTKSSSSEKSRHSKSSSSRHKEKDRKTSSESKDTKKSNEKRHKSHKRSKESQDKKSKKKKRDRSPSKSPDSISNNISDDLEILESEIMSESDEEAIQEECKRIFEEYVPQARSQIEEKDVNTNKQEDSDEAEKYIPTKKRISRTVDKNIKIITKPPIKPDFKINAAQAMAERLAKIKQFHASKTKQGSVENLNLFTKPEVAKALPPSTSSKVRIAHVPYASTLITAKKSINTPVINKAKVLPSTSFTSIQTVKKGEQRVAHVPNEKFIDRPGVLEPLGSKIAANVRSTYLNLMIDQCLKIYLSATDAYARAQHEELTTSKKCNTVPIYKNSAVLAISRLKKELHECNGVKKSGVECPGLQKVHNSKIDTNSLGSWSIESRSKKIYDSIDQYTGAKFYSNIKKWILTEEQLQENGFPRPHSSGEKGRAIIYGQNKQKPPKGYIRTCCRCKKDYTINKKGFPIVKEECVYHPNNKYRIRGEVKYQCCSQDGTSDGCCVAESHVYEYVDFNNLKGFVKTLPPEKEMEDYGVYSLDCEMCYTTHGLDLTRVTVINSACKVIYETLIKPLHPIIDYNTRYSGITEEQMSQVKTTLLEVQATLLTMFNSKTILIGHSLESDFKALKLIHDTVIDTSVIFPHKMGPPFKRALRNLSSEYLKKIIQNSVDGHDSAEDATVCMELIHYKLKEDLKTR</sequence>
<evidence type="ECO:0000256" key="1">
    <source>
        <dbReference type="ARBA" id="ARBA00004123"/>
    </source>
</evidence>
<feature type="region of interest" description="Disordered" evidence="7">
    <location>
        <begin position="61"/>
        <end position="87"/>
    </location>
</feature>
<dbReference type="EMBL" id="CAVLEF010000007">
    <property type="protein sequence ID" value="CAK1545685.1"/>
    <property type="molecule type" value="Genomic_DNA"/>
</dbReference>
<keyword evidence="3" id="KW-0540">Nuclease</keyword>
<protein>
    <recommendedName>
        <fullName evidence="8">Exonuclease domain-containing protein</fullName>
    </recommendedName>
</protein>
<keyword evidence="10" id="KW-1185">Reference proteome</keyword>
<keyword evidence="4" id="KW-0378">Hydrolase</keyword>
<dbReference type="PANTHER" id="PTHR12801:SF115">
    <property type="entry name" value="FI18136P1-RELATED"/>
    <property type="match status" value="1"/>
</dbReference>
<dbReference type="InterPro" id="IPR034922">
    <property type="entry name" value="REX1-like_exo"/>
</dbReference>
<comment type="subcellular location">
    <subcellularLocation>
        <location evidence="1">Nucleus</location>
    </subcellularLocation>
</comment>
<name>A0AAV1J8K0_9NEOP</name>
<dbReference type="GO" id="GO:0005634">
    <property type="term" value="C:nucleus"/>
    <property type="evidence" value="ECO:0007669"/>
    <property type="project" value="UniProtKB-SubCell"/>
</dbReference>
<evidence type="ECO:0000256" key="2">
    <source>
        <dbReference type="ARBA" id="ARBA00006357"/>
    </source>
</evidence>
<reference evidence="9 10" key="1">
    <citation type="submission" date="2023-11" db="EMBL/GenBank/DDBJ databases">
        <authorList>
            <person name="Okamura Y."/>
        </authorList>
    </citation>
    <scope>NUCLEOTIDE SEQUENCE [LARGE SCALE GENOMIC DNA]</scope>
</reference>
<feature type="domain" description="Exonuclease" evidence="8">
    <location>
        <begin position="897"/>
        <end position="1056"/>
    </location>
</feature>